<dbReference type="PROSITE" id="PS00737">
    <property type="entry name" value="THIOLASE_2"/>
    <property type="match status" value="1"/>
</dbReference>
<dbReference type="InterPro" id="IPR020616">
    <property type="entry name" value="Thiolase_N"/>
</dbReference>
<evidence type="ECO:0000313" key="10">
    <source>
        <dbReference type="EMBL" id="BAQ70480.1"/>
    </source>
</evidence>
<reference evidence="10 11" key="1">
    <citation type="submission" date="2015-02" db="EMBL/GenBank/DDBJ databases">
        <title>Genome sequene of Rhodovulum sulfidophilum DSM 2351.</title>
        <authorList>
            <person name="Nagao N."/>
        </authorList>
    </citation>
    <scope>NUCLEOTIDE SEQUENCE [LARGE SCALE GENOMIC DNA]</scope>
    <source>
        <strain evidence="10 11">DSM 2351</strain>
    </source>
</reference>
<dbReference type="SUPFAM" id="SSF53901">
    <property type="entry name" value="Thiolase-like"/>
    <property type="match status" value="2"/>
</dbReference>
<dbReference type="PANTHER" id="PTHR18919:SF107">
    <property type="entry name" value="ACETYL-COA ACETYLTRANSFERASE, CYTOSOLIC"/>
    <property type="match status" value="1"/>
</dbReference>
<feature type="active site" description="Acyl-thioester intermediate" evidence="6">
    <location>
        <position position="89"/>
    </location>
</feature>
<evidence type="ECO:0000256" key="2">
    <source>
        <dbReference type="ARBA" id="ARBA00022679"/>
    </source>
</evidence>
<dbReference type="Pfam" id="PF00108">
    <property type="entry name" value="Thiolase_N"/>
    <property type="match status" value="1"/>
</dbReference>
<evidence type="ECO:0000256" key="5">
    <source>
        <dbReference type="ARBA" id="ARBA00037924"/>
    </source>
</evidence>
<dbReference type="InterPro" id="IPR002155">
    <property type="entry name" value="Thiolase"/>
</dbReference>
<dbReference type="NCBIfam" id="TIGR01930">
    <property type="entry name" value="AcCoA-C-Actrans"/>
    <property type="match status" value="1"/>
</dbReference>
<feature type="domain" description="Thiolase C-terminal" evidence="9">
    <location>
        <begin position="268"/>
        <end position="389"/>
    </location>
</feature>
<feature type="active site" description="Proton acceptor" evidence="6">
    <location>
        <position position="346"/>
    </location>
</feature>
<dbReference type="KEGG" id="rsu:NHU_03346"/>
<evidence type="ECO:0000256" key="7">
    <source>
        <dbReference type="RuleBase" id="RU003557"/>
    </source>
</evidence>
<evidence type="ECO:0000259" key="8">
    <source>
        <dbReference type="Pfam" id="PF00108"/>
    </source>
</evidence>
<dbReference type="AlphaFoldDB" id="A0A0D6B6K4"/>
<evidence type="ECO:0000256" key="6">
    <source>
        <dbReference type="PIRSR" id="PIRSR000429-1"/>
    </source>
</evidence>
<dbReference type="GO" id="GO:0003985">
    <property type="term" value="F:acetyl-CoA C-acetyltransferase activity"/>
    <property type="evidence" value="ECO:0007669"/>
    <property type="project" value="UniProtKB-EC"/>
</dbReference>
<feature type="active site" description="Proton acceptor" evidence="6">
    <location>
        <position position="376"/>
    </location>
</feature>
<feature type="domain" description="Thiolase N-terminal" evidence="8">
    <location>
        <begin position="4"/>
        <end position="261"/>
    </location>
</feature>
<protein>
    <submittedName>
        <fullName evidence="10">Beta-ketothiolase</fullName>
        <ecNumber evidence="10">2.3.1.9</ecNumber>
    </submittedName>
</protein>
<dbReference type="FunFam" id="3.40.47.10:FF:000010">
    <property type="entry name" value="Acetyl-CoA acetyltransferase (Thiolase)"/>
    <property type="match status" value="1"/>
</dbReference>
<dbReference type="GO" id="GO:0042619">
    <property type="term" value="P:poly-hydroxybutyrate biosynthetic process"/>
    <property type="evidence" value="ECO:0007669"/>
    <property type="project" value="UniProtKB-KW"/>
</dbReference>
<dbReference type="PROSITE" id="PS00099">
    <property type="entry name" value="THIOLASE_3"/>
    <property type="match status" value="1"/>
</dbReference>
<dbReference type="InterPro" id="IPR020610">
    <property type="entry name" value="Thiolase_AS"/>
</dbReference>
<dbReference type="eggNOG" id="COG0183">
    <property type="taxonomic scope" value="Bacteria"/>
</dbReference>
<evidence type="ECO:0000256" key="3">
    <source>
        <dbReference type="ARBA" id="ARBA00022752"/>
    </source>
</evidence>
<gene>
    <name evidence="10" type="ORF">NHU_03346</name>
</gene>
<keyword evidence="4 7" id="KW-0012">Acyltransferase</keyword>
<dbReference type="InterPro" id="IPR020617">
    <property type="entry name" value="Thiolase_C"/>
</dbReference>
<comment type="pathway">
    <text evidence="5">Metabolic intermediate biosynthesis; (R)-mevalonate biosynthesis; (R)-mevalonate from acetyl-CoA: step 1/3.</text>
</comment>
<dbReference type="PANTHER" id="PTHR18919">
    <property type="entry name" value="ACETYL-COA C-ACYLTRANSFERASE"/>
    <property type="match status" value="1"/>
</dbReference>
<dbReference type="Gene3D" id="3.40.47.10">
    <property type="match status" value="2"/>
</dbReference>
<evidence type="ECO:0000313" key="11">
    <source>
        <dbReference type="Proteomes" id="UP000064912"/>
    </source>
</evidence>
<dbReference type="InterPro" id="IPR016039">
    <property type="entry name" value="Thiolase-like"/>
</dbReference>
<name>A0A0D6B6K4_RHOSU</name>
<dbReference type="Pfam" id="PF02803">
    <property type="entry name" value="Thiolase_C"/>
    <property type="match status" value="1"/>
</dbReference>
<keyword evidence="2 7" id="KW-0808">Transferase</keyword>
<organism evidence="10 11">
    <name type="scientific">Rhodovulum sulfidophilum</name>
    <name type="common">Rhodobacter sulfidophilus</name>
    <dbReference type="NCBI Taxonomy" id="35806"/>
    <lineage>
        <taxon>Bacteria</taxon>
        <taxon>Pseudomonadati</taxon>
        <taxon>Pseudomonadota</taxon>
        <taxon>Alphaproteobacteria</taxon>
        <taxon>Rhodobacterales</taxon>
        <taxon>Paracoccaceae</taxon>
        <taxon>Rhodovulum</taxon>
    </lineage>
</organism>
<comment type="similarity">
    <text evidence="1 7">Belongs to the thiolase-like superfamily. Thiolase family.</text>
</comment>
<proteinExistence type="inferred from homology"/>
<sequence>MQDIYILGAARTPIGSFGGALSSLGPDALGRIAAEAAIARAEVSARMIDNAVAGNVIPTQPRDMYLARAVAMDAGMPATSQALTLNRLCGSGAQAIATAATMIRAGESRLALAFGAEAMSRAPHTVGGMRDGVRMGDASVTDWLTGALSDPFDIGHMGVTAENVAGLHGITRQEQDEFAAESQRRAGIAIEEGRFDTQICPVTIKGRRGDTVVSQDEYPKPGTDAARLAGLRPAFRKDGTVTAGNASGINDGAAALVLAGEDAARAAHPIARLLSWSVAGVPPEVMGVGPVEAVPLALSRAGLSLADIDVIESNEAFAAQAIAVNRLLGLDPEKVNPNGGAIALGHPLGATGAILAVKAIHELQRMAGRYALVTMCIGGGQGIALVIERLEDTA</sequence>
<dbReference type="EMBL" id="AP014800">
    <property type="protein sequence ID" value="BAQ70480.1"/>
    <property type="molecule type" value="Genomic_DNA"/>
</dbReference>
<accession>A0A0D6B6K4</accession>
<evidence type="ECO:0000259" key="9">
    <source>
        <dbReference type="Pfam" id="PF02803"/>
    </source>
</evidence>
<dbReference type="CDD" id="cd00751">
    <property type="entry name" value="thiolase"/>
    <property type="match status" value="1"/>
</dbReference>
<evidence type="ECO:0000256" key="1">
    <source>
        <dbReference type="ARBA" id="ARBA00010982"/>
    </source>
</evidence>
<dbReference type="EC" id="2.3.1.9" evidence="10"/>
<evidence type="ECO:0000256" key="4">
    <source>
        <dbReference type="ARBA" id="ARBA00023315"/>
    </source>
</evidence>
<dbReference type="PATRIC" id="fig|35806.4.peg.3436"/>
<keyword evidence="3" id="KW-0583">PHB biosynthesis</keyword>
<dbReference type="PIRSF" id="PIRSF000429">
    <property type="entry name" value="Ac-CoA_Ac_transf"/>
    <property type="match status" value="1"/>
</dbReference>
<dbReference type="InterPro" id="IPR020613">
    <property type="entry name" value="Thiolase_CS"/>
</dbReference>
<dbReference type="Proteomes" id="UP000064912">
    <property type="component" value="Chromosome"/>
</dbReference>
<dbReference type="GO" id="GO:0044281">
    <property type="term" value="P:small molecule metabolic process"/>
    <property type="evidence" value="ECO:0007669"/>
    <property type="project" value="UniProtKB-ARBA"/>
</dbReference>